<evidence type="ECO:0000313" key="1">
    <source>
        <dbReference type="EMBL" id="KAF2201371.1"/>
    </source>
</evidence>
<gene>
    <name evidence="1" type="ORF">GQ43DRAFT_39089</name>
</gene>
<dbReference type="EMBL" id="ML993979">
    <property type="protein sequence ID" value="KAF2201371.1"/>
    <property type="molecule type" value="Genomic_DNA"/>
</dbReference>
<dbReference type="Proteomes" id="UP000799536">
    <property type="component" value="Unassembled WGS sequence"/>
</dbReference>
<keyword evidence="2" id="KW-1185">Reference proteome</keyword>
<name>A0A9P4JNC4_9PLEO</name>
<comment type="caution">
    <text evidence="1">The sequence shown here is derived from an EMBL/GenBank/DDBJ whole genome shotgun (WGS) entry which is preliminary data.</text>
</comment>
<reference evidence="1" key="1">
    <citation type="journal article" date="2020" name="Stud. Mycol.">
        <title>101 Dothideomycetes genomes: a test case for predicting lifestyles and emergence of pathogens.</title>
        <authorList>
            <person name="Haridas S."/>
            <person name="Albert R."/>
            <person name="Binder M."/>
            <person name="Bloem J."/>
            <person name="Labutti K."/>
            <person name="Salamov A."/>
            <person name="Andreopoulos B."/>
            <person name="Baker S."/>
            <person name="Barry K."/>
            <person name="Bills G."/>
            <person name="Bluhm B."/>
            <person name="Cannon C."/>
            <person name="Castanera R."/>
            <person name="Culley D."/>
            <person name="Daum C."/>
            <person name="Ezra D."/>
            <person name="Gonzalez J."/>
            <person name="Henrissat B."/>
            <person name="Kuo A."/>
            <person name="Liang C."/>
            <person name="Lipzen A."/>
            <person name="Lutzoni F."/>
            <person name="Magnuson J."/>
            <person name="Mondo S."/>
            <person name="Nolan M."/>
            <person name="Ohm R."/>
            <person name="Pangilinan J."/>
            <person name="Park H.-J."/>
            <person name="Ramirez L."/>
            <person name="Alfaro M."/>
            <person name="Sun H."/>
            <person name="Tritt A."/>
            <person name="Yoshinaga Y."/>
            <person name="Zwiers L.-H."/>
            <person name="Turgeon B."/>
            <person name="Goodwin S."/>
            <person name="Spatafora J."/>
            <person name="Crous P."/>
            <person name="Grigoriev I."/>
        </authorList>
    </citation>
    <scope>NUCLEOTIDE SEQUENCE</scope>
    <source>
        <strain evidence="1">ATCC 74209</strain>
    </source>
</reference>
<protein>
    <submittedName>
        <fullName evidence="1">Uncharacterized protein</fullName>
    </submittedName>
</protein>
<proteinExistence type="predicted"/>
<sequence length="156" mass="17225">MLPYFHNIRLLIISPILELRAGQIHGGDMRCRYWGFRATGGWEYVMFAGLEMNSPLNMSSTHSTPNSLCILTSLIAGSALQHHARQRNNPLYHFYPQSSVQLTLRVQVALRHIGSSLRPATAAAEKCGISQAITTAPTCILAGTAYNMGKEVKKQI</sequence>
<evidence type="ECO:0000313" key="2">
    <source>
        <dbReference type="Proteomes" id="UP000799536"/>
    </source>
</evidence>
<accession>A0A9P4JNC4</accession>
<dbReference type="AlphaFoldDB" id="A0A9P4JNC4"/>
<organism evidence="1 2">
    <name type="scientific">Delitschia confertaspora ATCC 74209</name>
    <dbReference type="NCBI Taxonomy" id="1513339"/>
    <lineage>
        <taxon>Eukaryota</taxon>
        <taxon>Fungi</taxon>
        <taxon>Dikarya</taxon>
        <taxon>Ascomycota</taxon>
        <taxon>Pezizomycotina</taxon>
        <taxon>Dothideomycetes</taxon>
        <taxon>Pleosporomycetidae</taxon>
        <taxon>Pleosporales</taxon>
        <taxon>Delitschiaceae</taxon>
        <taxon>Delitschia</taxon>
    </lineage>
</organism>